<evidence type="ECO:0000313" key="3">
    <source>
        <dbReference type="Proteomes" id="UP000222542"/>
    </source>
</evidence>
<gene>
    <name evidence="2" type="ORF">T459_07007</name>
</gene>
<dbReference type="Proteomes" id="UP000222542">
    <property type="component" value="Unassembled WGS sequence"/>
</dbReference>
<dbReference type="EMBL" id="AYRZ02000002">
    <property type="protein sequence ID" value="PHT91894.1"/>
    <property type="molecule type" value="Genomic_DNA"/>
</dbReference>
<dbReference type="GO" id="GO:0005634">
    <property type="term" value="C:nucleus"/>
    <property type="evidence" value="ECO:0000318"/>
    <property type="project" value="GO_Central"/>
</dbReference>
<dbReference type="Gene3D" id="3.90.1140.10">
    <property type="entry name" value="Cyclic phosphodiesterase"/>
    <property type="match status" value="1"/>
</dbReference>
<dbReference type="SMR" id="A0A1U8FY68"/>
<dbReference type="Pfam" id="PF10469">
    <property type="entry name" value="AKAP7_NLS"/>
    <property type="match status" value="1"/>
</dbReference>
<keyword evidence="3" id="KW-1185">Reference proteome</keyword>
<proteinExistence type="predicted"/>
<dbReference type="OrthoDB" id="277832at2759"/>
<dbReference type="PANTHER" id="PTHR13360:SF1">
    <property type="entry name" value="ACTIVATING SIGNAL COINTEGRATOR 1 COMPLEX SUBUNIT 1"/>
    <property type="match status" value="1"/>
</dbReference>
<evidence type="ECO:0000259" key="1">
    <source>
        <dbReference type="Pfam" id="PF10469"/>
    </source>
</evidence>
<evidence type="ECO:0000313" key="2">
    <source>
        <dbReference type="EMBL" id="PHT91894.1"/>
    </source>
</evidence>
<organism evidence="2 3">
    <name type="scientific">Capsicum annuum</name>
    <name type="common">Capsicum pepper</name>
    <dbReference type="NCBI Taxonomy" id="4072"/>
    <lineage>
        <taxon>Eukaryota</taxon>
        <taxon>Viridiplantae</taxon>
        <taxon>Streptophyta</taxon>
        <taxon>Embryophyta</taxon>
        <taxon>Tracheophyta</taxon>
        <taxon>Spermatophyta</taxon>
        <taxon>Magnoliopsida</taxon>
        <taxon>eudicotyledons</taxon>
        <taxon>Gunneridae</taxon>
        <taxon>Pentapetalae</taxon>
        <taxon>asterids</taxon>
        <taxon>lamiids</taxon>
        <taxon>Solanales</taxon>
        <taxon>Solanaceae</taxon>
        <taxon>Solanoideae</taxon>
        <taxon>Capsiceae</taxon>
        <taxon>Capsicum</taxon>
    </lineage>
</organism>
<protein>
    <recommendedName>
        <fullName evidence="1">A-kinase anchor protein 7-like phosphoesterase domain-containing protein</fullName>
    </recommendedName>
</protein>
<dbReference type="GO" id="GO:0006355">
    <property type="term" value="P:regulation of DNA-templated transcription"/>
    <property type="evidence" value="ECO:0000318"/>
    <property type="project" value="GO_Central"/>
</dbReference>
<dbReference type="Gramene" id="PHT91894">
    <property type="protein sequence ID" value="PHT91894"/>
    <property type="gene ID" value="T459_07007"/>
</dbReference>
<dbReference type="InterPro" id="IPR009210">
    <property type="entry name" value="ASCC1"/>
</dbReference>
<dbReference type="PANTHER" id="PTHR13360">
    <property type="entry name" value="ACTIVATING SIGNAL COINTEGRATOR 1 COMPLEX SUBUNIT 1"/>
    <property type="match status" value="1"/>
</dbReference>
<dbReference type="OMA" id="NEYASCG"/>
<feature type="domain" description="A-kinase anchor protein 7-like phosphoesterase" evidence="1">
    <location>
        <begin position="13"/>
        <end position="192"/>
    </location>
</feature>
<reference evidence="2 3" key="2">
    <citation type="journal article" date="2017" name="Genome Biol.">
        <title>New reference genome sequences of hot pepper reveal the massive evolution of plant disease-resistance genes by retroduplication.</title>
        <authorList>
            <person name="Kim S."/>
            <person name="Park J."/>
            <person name="Yeom S.I."/>
            <person name="Kim Y.M."/>
            <person name="Seo E."/>
            <person name="Kim K.T."/>
            <person name="Kim M.S."/>
            <person name="Lee J.M."/>
            <person name="Cheong K."/>
            <person name="Shin H.S."/>
            <person name="Kim S.B."/>
            <person name="Han K."/>
            <person name="Lee J."/>
            <person name="Park M."/>
            <person name="Lee H.A."/>
            <person name="Lee H.Y."/>
            <person name="Lee Y."/>
            <person name="Oh S."/>
            <person name="Lee J.H."/>
            <person name="Choi E."/>
            <person name="Choi E."/>
            <person name="Lee S.E."/>
            <person name="Jeon J."/>
            <person name="Kim H."/>
            <person name="Choi G."/>
            <person name="Song H."/>
            <person name="Lee J."/>
            <person name="Lee S.C."/>
            <person name="Kwon J.K."/>
            <person name="Lee H.Y."/>
            <person name="Koo N."/>
            <person name="Hong Y."/>
            <person name="Kim R.W."/>
            <person name="Kang W.H."/>
            <person name="Huh J.H."/>
            <person name="Kang B.C."/>
            <person name="Yang T.J."/>
            <person name="Lee Y.H."/>
            <person name="Bennetzen J.L."/>
            <person name="Choi D."/>
        </authorList>
    </citation>
    <scope>NUCLEOTIDE SEQUENCE [LARGE SCALE GENOMIC DNA]</scope>
    <source>
        <strain evidence="3">cv. CM334</strain>
    </source>
</reference>
<comment type="caution">
    <text evidence="2">The sequence shown here is derived from an EMBL/GenBank/DDBJ whole genome shotgun (WGS) entry which is preliminary data.</text>
</comment>
<reference evidence="2 3" key="1">
    <citation type="journal article" date="2014" name="Nat. Genet.">
        <title>Genome sequence of the hot pepper provides insights into the evolution of pungency in Capsicum species.</title>
        <authorList>
            <person name="Kim S."/>
            <person name="Park M."/>
            <person name="Yeom S.I."/>
            <person name="Kim Y.M."/>
            <person name="Lee J.M."/>
            <person name="Lee H.A."/>
            <person name="Seo E."/>
            <person name="Choi J."/>
            <person name="Cheong K."/>
            <person name="Kim K.T."/>
            <person name="Jung K."/>
            <person name="Lee G.W."/>
            <person name="Oh S.K."/>
            <person name="Bae C."/>
            <person name="Kim S.B."/>
            <person name="Lee H.Y."/>
            <person name="Kim S.Y."/>
            <person name="Kim M.S."/>
            <person name="Kang B.C."/>
            <person name="Jo Y.D."/>
            <person name="Yang H.B."/>
            <person name="Jeong H.J."/>
            <person name="Kang W.H."/>
            <person name="Kwon J.K."/>
            <person name="Shin C."/>
            <person name="Lim J.Y."/>
            <person name="Park J.H."/>
            <person name="Huh J.H."/>
            <person name="Kim J.S."/>
            <person name="Kim B.D."/>
            <person name="Cohen O."/>
            <person name="Paran I."/>
            <person name="Suh M.C."/>
            <person name="Lee S.B."/>
            <person name="Kim Y.K."/>
            <person name="Shin Y."/>
            <person name="Noh S.J."/>
            <person name="Park J."/>
            <person name="Seo Y.S."/>
            <person name="Kwon S.Y."/>
            <person name="Kim H.A."/>
            <person name="Park J.M."/>
            <person name="Kim H.J."/>
            <person name="Choi S.B."/>
            <person name="Bosland P.W."/>
            <person name="Reeves G."/>
            <person name="Jo S.H."/>
            <person name="Lee B.W."/>
            <person name="Cho H.T."/>
            <person name="Choi H.S."/>
            <person name="Lee M.S."/>
            <person name="Yu Y."/>
            <person name="Do Choi Y."/>
            <person name="Park B.S."/>
            <person name="van Deynze A."/>
            <person name="Ashrafi H."/>
            <person name="Hill T."/>
            <person name="Kim W.T."/>
            <person name="Pai H.S."/>
            <person name="Ahn H.K."/>
            <person name="Yeam I."/>
            <person name="Giovannoni J.J."/>
            <person name="Rose J.K."/>
            <person name="Sorensen I."/>
            <person name="Lee S.J."/>
            <person name="Kim R.W."/>
            <person name="Choi I.Y."/>
            <person name="Choi B.S."/>
            <person name="Lim J.S."/>
            <person name="Lee Y.H."/>
            <person name="Choi D."/>
        </authorList>
    </citation>
    <scope>NUCLEOTIDE SEQUENCE [LARGE SCALE GENOMIC DNA]</scope>
    <source>
        <strain evidence="3">cv. CM334</strain>
    </source>
</reference>
<sequence>MMKRSRSSTTFRNLGIEKSMFINPKTFHLTVLMLKLSNNDQIKAAAKVLQSVSPKVTEDLEGRPVCIRLTGLACMRGSPEKAYVVHAPLKVTGGEAQLEHACQRIINAFTEAGLVLEEDVNKKLKLHATIMNARYRKSKKSSEKTDPFDARAIFAQHGSEEWGECLIREVHLSKRFVYDINGYFHCCASIPFPEEKQGESGIMKNIFHKVLR</sequence>
<dbReference type="STRING" id="4072.A0A1U8FY68"/>
<dbReference type="InterPro" id="IPR019510">
    <property type="entry name" value="AKAP7-like_phosphoesterase"/>
</dbReference>
<dbReference type="GO" id="GO:0006307">
    <property type="term" value="P:DNA alkylation repair"/>
    <property type="evidence" value="ECO:0007669"/>
    <property type="project" value="InterPro"/>
</dbReference>
<dbReference type="AlphaFoldDB" id="A0A1U8FY68"/>
<accession>A0A1U8FY68</accession>
<name>A0A1U8FY68_CAPAN</name>